<sequence length="118" mass="13529">MDKGETVEKNNEDTVLKTTKQGQDCAELGRCSMEDRVLTLAASLKGPAQTFYMSLPSHERRPYGILVRRLEERFGSARQQNRWLSRFEMRTQNSGETVAGLGDDLHQMVQKAYCNFRL</sequence>
<comment type="caution">
    <text evidence="1">The sequence shown here is derived from an EMBL/GenBank/DDBJ whole genome shotgun (WGS) entry which is preliminary data.</text>
</comment>
<organism evidence="1 2">
    <name type="scientific">Mytilus galloprovincialis</name>
    <name type="common">Mediterranean mussel</name>
    <dbReference type="NCBI Taxonomy" id="29158"/>
    <lineage>
        <taxon>Eukaryota</taxon>
        <taxon>Metazoa</taxon>
        <taxon>Spiralia</taxon>
        <taxon>Lophotrochozoa</taxon>
        <taxon>Mollusca</taxon>
        <taxon>Bivalvia</taxon>
        <taxon>Autobranchia</taxon>
        <taxon>Pteriomorphia</taxon>
        <taxon>Mytilida</taxon>
        <taxon>Mytiloidea</taxon>
        <taxon>Mytilidae</taxon>
        <taxon>Mytilinae</taxon>
        <taxon>Mytilus</taxon>
    </lineage>
</organism>
<dbReference type="OrthoDB" id="6154136at2759"/>
<proteinExistence type="predicted"/>
<protein>
    <submittedName>
        <fullName evidence="1">Uncharacterized protein</fullName>
    </submittedName>
</protein>
<gene>
    <name evidence="1" type="ORF">MGAL_10B003618</name>
</gene>
<evidence type="ECO:0000313" key="2">
    <source>
        <dbReference type="Proteomes" id="UP000596742"/>
    </source>
</evidence>
<dbReference type="Proteomes" id="UP000596742">
    <property type="component" value="Unassembled WGS sequence"/>
</dbReference>
<name>A0A8B6BWK8_MYTGA</name>
<keyword evidence="2" id="KW-1185">Reference proteome</keyword>
<accession>A0A8B6BWK8</accession>
<reference evidence="1" key="1">
    <citation type="submission" date="2018-11" db="EMBL/GenBank/DDBJ databases">
        <authorList>
            <person name="Alioto T."/>
            <person name="Alioto T."/>
        </authorList>
    </citation>
    <scope>NUCLEOTIDE SEQUENCE</scope>
</reference>
<dbReference type="AlphaFoldDB" id="A0A8B6BWK8"/>
<evidence type="ECO:0000313" key="1">
    <source>
        <dbReference type="EMBL" id="VDH96117.1"/>
    </source>
</evidence>
<dbReference type="EMBL" id="UYJE01000762">
    <property type="protein sequence ID" value="VDH96117.1"/>
    <property type="molecule type" value="Genomic_DNA"/>
</dbReference>